<evidence type="ECO:0000313" key="14">
    <source>
        <dbReference type="Proteomes" id="UP000244092"/>
    </source>
</evidence>
<comment type="pathway">
    <text evidence="3 12">Glycolipid biosynthesis; lipid IV(A) biosynthesis; lipid IV(A) from (3R)-3-hydroxytetradecanoyl-[acyl-carrier-protein] and UDP-N-acetyl-alpha-D-glucosamine: step 2/6.</text>
</comment>
<gene>
    <name evidence="12" type="primary">lpxC</name>
    <name evidence="13" type="ORF">C8N31_102341</name>
</gene>
<evidence type="ECO:0000256" key="9">
    <source>
        <dbReference type="ARBA" id="ARBA00022833"/>
    </source>
</evidence>
<dbReference type="PANTHER" id="PTHR33694">
    <property type="entry name" value="UDP-3-O-ACYL-N-ACETYLGLUCOSAMINE DEACETYLASE 1, MITOCHONDRIAL-RELATED"/>
    <property type="match status" value="1"/>
</dbReference>
<dbReference type="InterPro" id="IPR020568">
    <property type="entry name" value="Ribosomal_Su5_D2-typ_SF"/>
</dbReference>
<keyword evidence="9 12" id="KW-0862">Zinc</keyword>
<evidence type="ECO:0000256" key="7">
    <source>
        <dbReference type="ARBA" id="ARBA00022723"/>
    </source>
</evidence>
<dbReference type="GO" id="GO:0009245">
    <property type="term" value="P:lipid A biosynthetic process"/>
    <property type="evidence" value="ECO:0007669"/>
    <property type="project" value="UniProtKB-UniRule"/>
</dbReference>
<comment type="cofactor">
    <cofactor evidence="1 12">
        <name>Zn(2+)</name>
        <dbReference type="ChEBI" id="CHEBI:29105"/>
    </cofactor>
</comment>
<dbReference type="UniPathway" id="UPA00359">
    <property type="reaction ID" value="UER00478"/>
</dbReference>
<feature type="active site" description="Proton donor" evidence="12">
    <location>
        <position position="283"/>
    </location>
</feature>
<dbReference type="SUPFAM" id="SSF54211">
    <property type="entry name" value="Ribosomal protein S5 domain 2-like"/>
    <property type="match status" value="2"/>
</dbReference>
<accession>A0A2T6CIA9</accession>
<feature type="binding site" evidence="12">
    <location>
        <position position="256"/>
    </location>
    <ligand>
        <name>Zn(2+)</name>
        <dbReference type="ChEBI" id="CHEBI:29105"/>
    </ligand>
</feature>
<keyword evidence="7 12" id="KW-0479">Metal-binding</keyword>
<feature type="binding site" evidence="12">
    <location>
        <position position="98"/>
    </location>
    <ligand>
        <name>Zn(2+)</name>
        <dbReference type="ChEBI" id="CHEBI:29105"/>
    </ligand>
</feature>
<evidence type="ECO:0000256" key="8">
    <source>
        <dbReference type="ARBA" id="ARBA00022801"/>
    </source>
</evidence>
<dbReference type="AlphaFoldDB" id="A0A2T6CIA9"/>
<dbReference type="InterPro" id="IPR011334">
    <property type="entry name" value="UDP-acyl_GlcNac_deAcase_C"/>
</dbReference>
<name>A0A2T6CIA9_9RHOB</name>
<evidence type="ECO:0000256" key="10">
    <source>
        <dbReference type="ARBA" id="ARBA00023098"/>
    </source>
</evidence>
<sequence>MSAAYFHGNRCGGIRIQADCVQNTIKSSISFTGKGLHSGAPATVTVRPAGAHHGIWFSRSDVLVGDRLIPARWDAVNRSPLCTKLENASGLAVSTVEHLMAALAGCGIHNAMIDIDGPEVPILDGSAIPFVRGFMQRGIRQLSAPVMAFEVLKTVTVQDGEATATIAPADTLRIDFEIDFTDAAIGHQKKSLVMNNGSFARELCDSRTFCRQADVDAMQANGLALGGDSGENAVVFDGDRVISPGGLRYADEPVRHKMLDALGDLALAGAPILGHYTGFRAGHSLTNTLLRALFATPGAVRLITCDAQTAARLPGAGLIWDEIPQVA</sequence>
<keyword evidence="6 12" id="KW-0441">Lipid A biosynthesis</keyword>
<evidence type="ECO:0000256" key="12">
    <source>
        <dbReference type="HAMAP-Rule" id="MF_00388"/>
    </source>
</evidence>
<evidence type="ECO:0000256" key="4">
    <source>
        <dbReference type="ARBA" id="ARBA00012745"/>
    </source>
</evidence>
<comment type="caution">
    <text evidence="13">The sequence shown here is derived from an EMBL/GenBank/DDBJ whole genome shotgun (WGS) entry which is preliminary data.</text>
</comment>
<dbReference type="InterPro" id="IPR004463">
    <property type="entry name" value="UDP-acyl_GlcNac_deAcase"/>
</dbReference>
<evidence type="ECO:0000256" key="3">
    <source>
        <dbReference type="ARBA" id="ARBA00005002"/>
    </source>
</evidence>
<evidence type="ECO:0000256" key="11">
    <source>
        <dbReference type="ARBA" id="ARBA00024535"/>
    </source>
</evidence>
<dbReference type="InterPro" id="IPR015870">
    <property type="entry name" value="UDP-acyl_N-AcGlcN_deAcase_N"/>
</dbReference>
<dbReference type="EC" id="3.5.1.108" evidence="4 12"/>
<dbReference type="NCBIfam" id="TIGR00325">
    <property type="entry name" value="lpxC"/>
    <property type="match status" value="1"/>
</dbReference>
<reference evidence="13 14" key="1">
    <citation type="submission" date="2018-04" db="EMBL/GenBank/DDBJ databases">
        <title>Genomic Encyclopedia of Archaeal and Bacterial Type Strains, Phase II (KMG-II): from individual species to whole genera.</title>
        <authorList>
            <person name="Goeker M."/>
        </authorList>
    </citation>
    <scope>NUCLEOTIDE SEQUENCE [LARGE SCALE GENOMIC DNA]</scope>
    <source>
        <strain evidence="13 14">DSM 12244</strain>
    </source>
</reference>
<protein>
    <recommendedName>
        <fullName evidence="4 12">UDP-3-O-acyl-N-acetylglucosamine deacetylase</fullName>
        <shortName evidence="12">UDP-3-O-acyl-GlcNAc deacetylase</shortName>
        <ecNumber evidence="4 12">3.5.1.108</ecNumber>
    </recommendedName>
    <alternativeName>
        <fullName evidence="12">UDP-3-O-[R-3-hydroxymyristoyl]-N-acetylglucosamine deacetylase</fullName>
    </alternativeName>
</protein>
<keyword evidence="10 12" id="KW-0443">Lipid metabolism</keyword>
<dbReference type="Pfam" id="PF03331">
    <property type="entry name" value="LpxC"/>
    <property type="match status" value="1"/>
</dbReference>
<keyword evidence="8 12" id="KW-0378">Hydrolase</keyword>
<dbReference type="PANTHER" id="PTHR33694:SF1">
    <property type="entry name" value="UDP-3-O-ACYL-N-ACETYLGLUCOSAMINE DEACETYLASE 1, MITOCHONDRIAL-RELATED"/>
    <property type="match status" value="1"/>
</dbReference>
<evidence type="ECO:0000256" key="5">
    <source>
        <dbReference type="ARBA" id="ARBA00022516"/>
    </source>
</evidence>
<evidence type="ECO:0000256" key="2">
    <source>
        <dbReference type="ARBA" id="ARBA00002923"/>
    </source>
</evidence>
<dbReference type="EMBL" id="QBKU01000002">
    <property type="protein sequence ID" value="PTX75236.1"/>
    <property type="molecule type" value="Genomic_DNA"/>
</dbReference>
<proteinExistence type="inferred from homology"/>
<dbReference type="Gene3D" id="3.30.230.20">
    <property type="entry name" value="lpxc deacetylase, domain 1"/>
    <property type="match status" value="1"/>
</dbReference>
<dbReference type="GO" id="GO:0046872">
    <property type="term" value="F:metal ion binding"/>
    <property type="evidence" value="ECO:0007669"/>
    <property type="project" value="UniProtKB-KW"/>
</dbReference>
<dbReference type="GO" id="GO:0016020">
    <property type="term" value="C:membrane"/>
    <property type="evidence" value="ECO:0007669"/>
    <property type="project" value="GOC"/>
</dbReference>
<comment type="function">
    <text evidence="2 12">Catalyzes the hydrolysis of UDP-3-O-myristoyl-N-acetylglucosamine to form UDP-3-O-myristoylglucosamine and acetate, the committed step in lipid A biosynthesis.</text>
</comment>
<dbReference type="GO" id="GO:0103117">
    <property type="term" value="F:UDP-3-O-acyl-N-acetylglucosamine deacetylase activity"/>
    <property type="evidence" value="ECO:0007669"/>
    <property type="project" value="UniProtKB-UniRule"/>
</dbReference>
<evidence type="ECO:0000256" key="1">
    <source>
        <dbReference type="ARBA" id="ARBA00001947"/>
    </source>
</evidence>
<dbReference type="Proteomes" id="UP000244092">
    <property type="component" value="Unassembled WGS sequence"/>
</dbReference>
<comment type="similarity">
    <text evidence="12">Belongs to the LpxC family.</text>
</comment>
<comment type="catalytic activity">
    <reaction evidence="11 12">
        <text>a UDP-3-O-[(3R)-3-hydroxyacyl]-N-acetyl-alpha-D-glucosamine + H2O = a UDP-3-O-[(3R)-3-hydroxyacyl]-alpha-D-glucosamine + acetate</text>
        <dbReference type="Rhea" id="RHEA:67816"/>
        <dbReference type="ChEBI" id="CHEBI:15377"/>
        <dbReference type="ChEBI" id="CHEBI:30089"/>
        <dbReference type="ChEBI" id="CHEBI:137740"/>
        <dbReference type="ChEBI" id="CHEBI:173225"/>
        <dbReference type="EC" id="3.5.1.108"/>
    </reaction>
</comment>
<evidence type="ECO:0000256" key="6">
    <source>
        <dbReference type="ARBA" id="ARBA00022556"/>
    </source>
</evidence>
<feature type="binding site" evidence="12">
    <location>
        <position position="260"/>
    </location>
    <ligand>
        <name>Zn(2+)</name>
        <dbReference type="ChEBI" id="CHEBI:29105"/>
    </ligand>
</feature>
<organism evidence="13 14">
    <name type="scientific">Sulfitobacter mediterraneus</name>
    <dbReference type="NCBI Taxonomy" id="83219"/>
    <lineage>
        <taxon>Bacteria</taxon>
        <taxon>Pseudomonadati</taxon>
        <taxon>Pseudomonadota</taxon>
        <taxon>Alphaproteobacteria</taxon>
        <taxon>Rhodobacterales</taxon>
        <taxon>Roseobacteraceae</taxon>
        <taxon>Sulfitobacter</taxon>
    </lineage>
</organism>
<evidence type="ECO:0000313" key="13">
    <source>
        <dbReference type="EMBL" id="PTX75236.1"/>
    </source>
</evidence>
<dbReference type="Gene3D" id="3.30.1700.10">
    <property type="entry name" value="lpxc deacetylase, domain 2"/>
    <property type="match status" value="1"/>
</dbReference>
<dbReference type="HAMAP" id="MF_00388">
    <property type="entry name" value="LpxC"/>
    <property type="match status" value="1"/>
</dbReference>
<keyword evidence="5 12" id="KW-0444">Lipid biosynthesis</keyword>